<protein>
    <submittedName>
        <fullName evidence="2">Abc transporter permease ytrc-related</fullName>
    </submittedName>
</protein>
<proteinExistence type="predicted"/>
<comment type="caution">
    <text evidence="2">The sequence shown here is derived from an EMBL/GenBank/DDBJ whole genome shotgun (WGS) entry which is preliminary data.</text>
</comment>
<evidence type="ECO:0000313" key="2">
    <source>
        <dbReference type="EMBL" id="KAJ5071997.1"/>
    </source>
</evidence>
<accession>A0A9Q0R9D5</accession>
<keyword evidence="1" id="KW-0812">Transmembrane</keyword>
<keyword evidence="1" id="KW-1133">Transmembrane helix</keyword>
<keyword evidence="3" id="KW-1185">Reference proteome</keyword>
<dbReference type="EMBL" id="JAPDFW010000083">
    <property type="protein sequence ID" value="KAJ5071997.1"/>
    <property type="molecule type" value="Genomic_DNA"/>
</dbReference>
<name>A0A9Q0R9D5_ANAIG</name>
<feature type="transmembrane region" description="Helical" evidence="1">
    <location>
        <begin position="162"/>
        <end position="183"/>
    </location>
</feature>
<dbReference type="OMA" id="IWTAVSQ"/>
<feature type="transmembrane region" description="Helical" evidence="1">
    <location>
        <begin position="189"/>
        <end position="213"/>
    </location>
</feature>
<keyword evidence="1" id="KW-0472">Membrane</keyword>
<feature type="transmembrane region" description="Helical" evidence="1">
    <location>
        <begin position="96"/>
        <end position="119"/>
    </location>
</feature>
<evidence type="ECO:0000256" key="1">
    <source>
        <dbReference type="SAM" id="Phobius"/>
    </source>
</evidence>
<reference evidence="2" key="1">
    <citation type="submission" date="2022-10" db="EMBL/GenBank/DDBJ databases">
        <title>Novel sulphate-reducing endosymbionts in the free-living metamonad Anaeramoeba.</title>
        <authorList>
            <person name="Jerlstrom-Hultqvist J."/>
            <person name="Cepicka I."/>
            <person name="Gallot-Lavallee L."/>
            <person name="Salas-Leiva D."/>
            <person name="Curtis B.A."/>
            <person name="Zahonova K."/>
            <person name="Pipaliya S."/>
            <person name="Dacks J."/>
            <person name="Roger A.J."/>
        </authorList>
    </citation>
    <scope>NUCLEOTIDE SEQUENCE</scope>
    <source>
        <strain evidence="2">BMAN</strain>
    </source>
</reference>
<feature type="transmembrane region" description="Helical" evidence="1">
    <location>
        <begin position="254"/>
        <end position="277"/>
    </location>
</feature>
<sequence length="300" mass="34614">MGIQYGNDLVRCPSGAKFLNYPTLVIMSIITAILSGVLVYIIFKKYRFFILLSKRVEVQTITTTGWTLFFVCIFIREVFEAIRSGISNNEERKIDAVIFFFSLAFVTARITILSFSLYYNYVQSNDSLRLDEDDENYYDKVSEITPINQQNNNQYQKSGTKFLIILMILLVIFFVLLYVKIYYPSSTPILVLLIIAFAFQEAPAVLLSILIIIKKRNAVNISSKIFLGIAVVFQVLHDITSTVLIDVMPDGCPFYIGSWVNFFSLLYIGSLVLYFLFIRMEFFRNQRVIIFSKINSEDLD</sequence>
<evidence type="ECO:0000313" key="3">
    <source>
        <dbReference type="Proteomes" id="UP001149090"/>
    </source>
</evidence>
<gene>
    <name evidence="2" type="ORF">M0811_09641</name>
</gene>
<dbReference type="AlphaFoldDB" id="A0A9Q0R9D5"/>
<feature type="transmembrane region" description="Helical" evidence="1">
    <location>
        <begin position="24"/>
        <end position="43"/>
    </location>
</feature>
<feature type="transmembrane region" description="Helical" evidence="1">
    <location>
        <begin position="225"/>
        <end position="248"/>
    </location>
</feature>
<organism evidence="2 3">
    <name type="scientific">Anaeramoeba ignava</name>
    <name type="common">Anaerobic marine amoeba</name>
    <dbReference type="NCBI Taxonomy" id="1746090"/>
    <lineage>
        <taxon>Eukaryota</taxon>
        <taxon>Metamonada</taxon>
        <taxon>Anaeramoebidae</taxon>
        <taxon>Anaeramoeba</taxon>
    </lineage>
</organism>
<dbReference type="Proteomes" id="UP001149090">
    <property type="component" value="Unassembled WGS sequence"/>
</dbReference>